<keyword evidence="15" id="KW-1185">Reference proteome</keyword>
<dbReference type="InterPro" id="IPR036772">
    <property type="entry name" value="SRCR-like_dom_sf"/>
</dbReference>
<dbReference type="PROSITE" id="PS50287">
    <property type="entry name" value="SRCR_2"/>
    <property type="match status" value="1"/>
</dbReference>
<evidence type="ECO:0000256" key="1">
    <source>
        <dbReference type="ARBA" id="ARBA00004167"/>
    </source>
</evidence>
<dbReference type="Gene3D" id="2.60.40.10">
    <property type="entry name" value="Immunoglobulins"/>
    <property type="match status" value="4"/>
</dbReference>
<feature type="domain" description="Ig-like" evidence="13">
    <location>
        <begin position="266"/>
        <end position="354"/>
    </location>
</feature>
<evidence type="ECO:0000256" key="7">
    <source>
        <dbReference type="ARBA" id="ARBA00023157"/>
    </source>
</evidence>
<evidence type="ECO:0000256" key="5">
    <source>
        <dbReference type="ARBA" id="ARBA00022989"/>
    </source>
</evidence>
<feature type="transmembrane region" description="Helical" evidence="11">
    <location>
        <begin position="469"/>
        <end position="494"/>
    </location>
</feature>
<dbReference type="FunFam" id="3.10.250.10:FF:000016">
    <property type="entry name" value="Scavenger receptor cysteine-rich protein type 12"/>
    <property type="match status" value="1"/>
</dbReference>
<feature type="domain" description="SRCR" evidence="12">
    <location>
        <begin position="1"/>
        <end position="68"/>
    </location>
</feature>
<dbReference type="InterPro" id="IPR050412">
    <property type="entry name" value="Ig-like_Receptors_ImmuneReg"/>
</dbReference>
<feature type="domain" description="Ig-like" evidence="13">
    <location>
        <begin position="364"/>
        <end position="454"/>
    </location>
</feature>
<dbReference type="InterPro" id="IPR001190">
    <property type="entry name" value="SRCR"/>
</dbReference>
<feature type="disulfide bond" evidence="10">
    <location>
        <begin position="39"/>
        <end position="49"/>
    </location>
</feature>
<dbReference type="Pfam" id="PF00047">
    <property type="entry name" value="ig"/>
    <property type="match status" value="3"/>
</dbReference>
<keyword evidence="5 11" id="KW-1133">Transmembrane helix</keyword>
<name>A0ABD1KC16_9TELE</name>
<evidence type="ECO:0000313" key="15">
    <source>
        <dbReference type="Proteomes" id="UP001591681"/>
    </source>
</evidence>
<evidence type="ECO:0000259" key="12">
    <source>
        <dbReference type="PROSITE" id="PS50287"/>
    </source>
</evidence>
<dbReference type="PROSITE" id="PS50835">
    <property type="entry name" value="IG_LIKE"/>
    <property type="match status" value="4"/>
</dbReference>
<keyword evidence="2 11" id="KW-0812">Transmembrane</keyword>
<dbReference type="Pfam" id="PF00530">
    <property type="entry name" value="SRCR"/>
    <property type="match status" value="1"/>
</dbReference>
<dbReference type="Gene3D" id="3.10.250.10">
    <property type="entry name" value="SRCR-like domain"/>
    <property type="match status" value="1"/>
</dbReference>
<comment type="caution">
    <text evidence="14">The sequence shown here is derived from an EMBL/GenBank/DDBJ whole genome shotgun (WGS) entry which is preliminary data.</text>
</comment>
<dbReference type="Proteomes" id="UP001591681">
    <property type="component" value="Unassembled WGS sequence"/>
</dbReference>
<dbReference type="FunFam" id="2.60.40.10:FF:000033">
    <property type="entry name" value="Killer cell immunoglobulin-like receptor"/>
    <property type="match status" value="1"/>
</dbReference>
<reference evidence="14 15" key="1">
    <citation type="submission" date="2024-09" db="EMBL/GenBank/DDBJ databases">
        <title>A chromosome-level genome assembly of Gray's grenadier anchovy, Coilia grayii.</title>
        <authorList>
            <person name="Fu Z."/>
        </authorList>
    </citation>
    <scope>NUCLEOTIDE SEQUENCE [LARGE SCALE GENOMIC DNA]</scope>
    <source>
        <strain evidence="14">G4</strain>
        <tissue evidence="14">Muscle</tissue>
    </source>
</reference>
<dbReference type="PANTHER" id="PTHR11738">
    <property type="entry name" value="MHC CLASS I NK CELL RECEPTOR"/>
    <property type="match status" value="1"/>
</dbReference>
<feature type="domain" description="Ig-like" evidence="13">
    <location>
        <begin position="168"/>
        <end position="256"/>
    </location>
</feature>
<dbReference type="InterPro" id="IPR013783">
    <property type="entry name" value="Ig-like_fold"/>
</dbReference>
<comment type="subcellular location">
    <subcellularLocation>
        <location evidence="1">Membrane</location>
        <topology evidence="1">Single-pass membrane protein</topology>
    </subcellularLocation>
</comment>
<evidence type="ECO:0000256" key="9">
    <source>
        <dbReference type="ARBA" id="ARBA00023319"/>
    </source>
</evidence>
<sequence length="542" mass="58579">MKHAAVVCRQLGCGSAISAPLGAHFGKGSGNILMDDVRCSGAECSLTDCSYISNHNCNHGEDAGVRCNLEETPPLPPSLSSSKSAVSPAEPVSLQCYRKSTICKTVNINLYRNGRLKMTQSLSPSQSSVTFTLSNVDSSDQGRYTCAISPYSTHSQPISITVVELMKPSLSLETGAEVTWGQSVKMSCSISTQHLGGTFTLQQLSGSFRDTKRVSGGSATFTIPQVDFIHEGVYYCQYQTRVSGRDFTSSQSNTVRFSVTVELQKPSLSLETGAEVTWGQSVQMSCSISTQHLGGTFTLQQLSGSFRDTKRVSGGSATFTIPQVDFIHEGAYYCQYQTPVSGRDFTSSQSKTVKFSVTVSLVQPNISVRAPGGGLFWGPQGPEVTRGHSLSILCSTEAQYQGGSFHLLFDGSKTTRTQSALNHSASFYIPELDHSHQGNYSCVYEVTVSSRTFSSAQTEPLTLIVKASLVPIIASGAVCGLFILMVIPAVIYLVKRKTVSEEHTPQMISSAPCESEIIISMILFTHCYKTHISFCGSAYLWY</sequence>
<dbReference type="InterPro" id="IPR003599">
    <property type="entry name" value="Ig_sub"/>
</dbReference>
<accession>A0ABD1KC16</accession>
<evidence type="ECO:0000256" key="10">
    <source>
        <dbReference type="PROSITE-ProRule" id="PRU00196"/>
    </source>
</evidence>
<gene>
    <name evidence="14" type="ORF">ACEWY4_008704</name>
</gene>
<dbReference type="GO" id="GO:0007166">
    <property type="term" value="P:cell surface receptor signaling pathway"/>
    <property type="evidence" value="ECO:0007669"/>
    <property type="project" value="UniProtKB-ARBA"/>
</dbReference>
<dbReference type="SMART" id="SM00409">
    <property type="entry name" value="IG"/>
    <property type="match status" value="4"/>
</dbReference>
<evidence type="ECO:0000256" key="6">
    <source>
        <dbReference type="ARBA" id="ARBA00023136"/>
    </source>
</evidence>
<evidence type="ECO:0000256" key="11">
    <source>
        <dbReference type="SAM" id="Phobius"/>
    </source>
</evidence>
<organism evidence="14 15">
    <name type="scientific">Coilia grayii</name>
    <name type="common">Gray's grenadier anchovy</name>
    <dbReference type="NCBI Taxonomy" id="363190"/>
    <lineage>
        <taxon>Eukaryota</taxon>
        <taxon>Metazoa</taxon>
        <taxon>Chordata</taxon>
        <taxon>Craniata</taxon>
        <taxon>Vertebrata</taxon>
        <taxon>Euteleostomi</taxon>
        <taxon>Actinopterygii</taxon>
        <taxon>Neopterygii</taxon>
        <taxon>Teleostei</taxon>
        <taxon>Clupei</taxon>
        <taxon>Clupeiformes</taxon>
        <taxon>Clupeoidei</taxon>
        <taxon>Engraulidae</taxon>
        <taxon>Coilinae</taxon>
        <taxon>Coilia</taxon>
    </lineage>
</organism>
<evidence type="ECO:0000259" key="13">
    <source>
        <dbReference type="PROSITE" id="PS50835"/>
    </source>
</evidence>
<dbReference type="InterPro" id="IPR007110">
    <property type="entry name" value="Ig-like_dom"/>
</dbReference>
<keyword evidence="7 10" id="KW-1015">Disulfide bond</keyword>
<evidence type="ECO:0000256" key="3">
    <source>
        <dbReference type="ARBA" id="ARBA00022729"/>
    </source>
</evidence>
<dbReference type="InterPro" id="IPR036179">
    <property type="entry name" value="Ig-like_dom_sf"/>
</dbReference>
<proteinExistence type="predicted"/>
<keyword evidence="8" id="KW-0325">Glycoprotein</keyword>
<dbReference type="CDD" id="cd12087">
    <property type="entry name" value="TM_EGFR-like"/>
    <property type="match status" value="1"/>
</dbReference>
<evidence type="ECO:0000256" key="2">
    <source>
        <dbReference type="ARBA" id="ARBA00022692"/>
    </source>
</evidence>
<evidence type="ECO:0000256" key="4">
    <source>
        <dbReference type="ARBA" id="ARBA00022737"/>
    </source>
</evidence>
<dbReference type="Pfam" id="PF13895">
    <property type="entry name" value="Ig_2"/>
    <property type="match status" value="1"/>
</dbReference>
<dbReference type="AlphaFoldDB" id="A0ABD1KC16"/>
<dbReference type="SMART" id="SM00202">
    <property type="entry name" value="SR"/>
    <property type="match status" value="1"/>
</dbReference>
<dbReference type="PRINTS" id="PR00258">
    <property type="entry name" value="SPERACTRCPTR"/>
</dbReference>
<feature type="domain" description="Ig-like" evidence="13">
    <location>
        <begin position="73"/>
        <end position="159"/>
    </location>
</feature>
<dbReference type="EMBL" id="JBHFQA010000007">
    <property type="protein sequence ID" value="KAL2096556.1"/>
    <property type="molecule type" value="Genomic_DNA"/>
</dbReference>
<keyword evidence="4" id="KW-0677">Repeat</keyword>
<dbReference type="SUPFAM" id="SSF48726">
    <property type="entry name" value="Immunoglobulin"/>
    <property type="match status" value="4"/>
</dbReference>
<dbReference type="InterPro" id="IPR013151">
    <property type="entry name" value="Immunoglobulin_dom"/>
</dbReference>
<dbReference type="PANTHER" id="PTHR11738:SF186">
    <property type="entry name" value="OSTEOCLAST-ASSOCIATED IMMUNOGLOBULIN-LIKE RECEPTOR"/>
    <property type="match status" value="1"/>
</dbReference>
<comment type="caution">
    <text evidence="10">Lacks conserved residue(s) required for the propagation of feature annotation.</text>
</comment>
<dbReference type="GO" id="GO:0016020">
    <property type="term" value="C:membrane"/>
    <property type="evidence" value="ECO:0007669"/>
    <property type="project" value="UniProtKB-SubCell"/>
</dbReference>
<keyword evidence="9" id="KW-0393">Immunoglobulin domain</keyword>
<keyword evidence="3" id="KW-0732">Signal</keyword>
<keyword evidence="6 11" id="KW-0472">Membrane</keyword>
<evidence type="ECO:0000256" key="8">
    <source>
        <dbReference type="ARBA" id="ARBA00023180"/>
    </source>
</evidence>
<dbReference type="SUPFAM" id="SSF56487">
    <property type="entry name" value="SRCR-like"/>
    <property type="match status" value="1"/>
</dbReference>
<evidence type="ECO:0000313" key="14">
    <source>
        <dbReference type="EMBL" id="KAL2096556.1"/>
    </source>
</evidence>
<protein>
    <submittedName>
        <fullName evidence="14">Uncharacterized protein</fullName>
    </submittedName>
</protein>